<dbReference type="Proteomes" id="UP001152320">
    <property type="component" value="Chromosome 19"/>
</dbReference>
<keyword evidence="2" id="KW-1185">Reference proteome</keyword>
<accession>A0A9Q0YN84</accession>
<evidence type="ECO:0000313" key="1">
    <source>
        <dbReference type="EMBL" id="KAJ8023277.1"/>
    </source>
</evidence>
<evidence type="ECO:0000313" key="2">
    <source>
        <dbReference type="Proteomes" id="UP001152320"/>
    </source>
</evidence>
<sequence>MSPQYEQNCKGLAQGTANTLLRNQSQNRLTDITSPSHGIYSNFRQHSAFLKNTTQIGK</sequence>
<dbReference type="AlphaFoldDB" id="A0A9Q0YN84"/>
<gene>
    <name evidence="1" type="ORF">HOLleu_35644</name>
</gene>
<comment type="caution">
    <text evidence="1">The sequence shown here is derived from an EMBL/GenBank/DDBJ whole genome shotgun (WGS) entry which is preliminary data.</text>
</comment>
<reference evidence="1" key="1">
    <citation type="submission" date="2021-10" db="EMBL/GenBank/DDBJ databases">
        <title>Tropical sea cucumber genome reveals ecological adaptation and Cuvierian tubules defense mechanism.</title>
        <authorList>
            <person name="Chen T."/>
        </authorList>
    </citation>
    <scope>NUCLEOTIDE SEQUENCE</scope>
    <source>
        <strain evidence="1">Nanhai2018</strain>
        <tissue evidence="1">Muscle</tissue>
    </source>
</reference>
<dbReference type="EMBL" id="JAIZAY010000019">
    <property type="protein sequence ID" value="KAJ8023277.1"/>
    <property type="molecule type" value="Genomic_DNA"/>
</dbReference>
<name>A0A9Q0YN84_HOLLE</name>
<proteinExistence type="predicted"/>
<protein>
    <submittedName>
        <fullName evidence="1">Uncharacterized protein</fullName>
    </submittedName>
</protein>
<organism evidence="1 2">
    <name type="scientific">Holothuria leucospilota</name>
    <name type="common">Black long sea cucumber</name>
    <name type="synonym">Mertensiothuria leucospilota</name>
    <dbReference type="NCBI Taxonomy" id="206669"/>
    <lineage>
        <taxon>Eukaryota</taxon>
        <taxon>Metazoa</taxon>
        <taxon>Echinodermata</taxon>
        <taxon>Eleutherozoa</taxon>
        <taxon>Echinozoa</taxon>
        <taxon>Holothuroidea</taxon>
        <taxon>Aspidochirotacea</taxon>
        <taxon>Aspidochirotida</taxon>
        <taxon>Holothuriidae</taxon>
        <taxon>Holothuria</taxon>
    </lineage>
</organism>